<organism evidence="7 8">
    <name type="scientific">Cutibacterium porci</name>
    <dbReference type="NCBI Taxonomy" id="2605781"/>
    <lineage>
        <taxon>Bacteria</taxon>
        <taxon>Bacillati</taxon>
        <taxon>Actinomycetota</taxon>
        <taxon>Actinomycetes</taxon>
        <taxon>Propionibacteriales</taxon>
        <taxon>Propionibacteriaceae</taxon>
        <taxon>Cutibacterium</taxon>
    </lineage>
</organism>
<dbReference type="GO" id="GO:0005886">
    <property type="term" value="C:plasma membrane"/>
    <property type="evidence" value="ECO:0007669"/>
    <property type="project" value="UniProtKB-SubCell"/>
</dbReference>
<dbReference type="GO" id="GO:0016887">
    <property type="term" value="F:ATP hydrolysis activity"/>
    <property type="evidence" value="ECO:0007669"/>
    <property type="project" value="InterPro"/>
</dbReference>
<evidence type="ECO:0000256" key="2">
    <source>
        <dbReference type="ARBA" id="ARBA00022448"/>
    </source>
</evidence>
<dbReference type="PROSITE" id="PS50893">
    <property type="entry name" value="ABC_TRANSPORTER_2"/>
    <property type="match status" value="1"/>
</dbReference>
<keyword evidence="8" id="KW-1185">Reference proteome</keyword>
<evidence type="ECO:0000313" key="7">
    <source>
        <dbReference type="EMBL" id="MSS46303.1"/>
    </source>
</evidence>
<dbReference type="InterPro" id="IPR050763">
    <property type="entry name" value="ABC_transporter_ATP-binding"/>
</dbReference>
<keyword evidence="3" id="KW-0547">Nucleotide-binding</keyword>
<dbReference type="InterPro" id="IPR003593">
    <property type="entry name" value="AAA+_ATPase"/>
</dbReference>
<dbReference type="CDD" id="cd03230">
    <property type="entry name" value="ABC_DR_subfamily_A"/>
    <property type="match status" value="1"/>
</dbReference>
<dbReference type="SMART" id="SM00382">
    <property type="entry name" value="AAA"/>
    <property type="match status" value="1"/>
</dbReference>
<evidence type="ECO:0000256" key="4">
    <source>
        <dbReference type="ARBA" id="ARBA00022840"/>
    </source>
</evidence>
<gene>
    <name evidence="7" type="ORF">FYJ43_09785</name>
</gene>
<evidence type="ECO:0000256" key="5">
    <source>
        <dbReference type="ARBA" id="ARBA00023251"/>
    </source>
</evidence>
<keyword evidence="2" id="KW-0813">Transport</keyword>
<dbReference type="SUPFAM" id="SSF52540">
    <property type="entry name" value="P-loop containing nucleoside triphosphate hydrolases"/>
    <property type="match status" value="1"/>
</dbReference>
<proteinExistence type="predicted"/>
<dbReference type="EMBL" id="VUMG01000003">
    <property type="protein sequence ID" value="MSS46303.1"/>
    <property type="molecule type" value="Genomic_DNA"/>
</dbReference>
<evidence type="ECO:0000259" key="6">
    <source>
        <dbReference type="PROSITE" id="PS50893"/>
    </source>
</evidence>
<keyword evidence="5" id="KW-0046">Antibiotic resistance</keyword>
<dbReference type="GO" id="GO:0005524">
    <property type="term" value="F:ATP binding"/>
    <property type="evidence" value="ECO:0007669"/>
    <property type="project" value="UniProtKB-KW"/>
</dbReference>
<dbReference type="PANTHER" id="PTHR42711:SF10">
    <property type="entry name" value="ABC TRANSPORTER ATP-BINDING PROTEIN"/>
    <property type="match status" value="1"/>
</dbReference>
<evidence type="ECO:0000313" key="8">
    <source>
        <dbReference type="Proteomes" id="UP000466104"/>
    </source>
</evidence>
<evidence type="ECO:0000256" key="3">
    <source>
        <dbReference type="ARBA" id="ARBA00022741"/>
    </source>
</evidence>
<dbReference type="PANTHER" id="PTHR42711">
    <property type="entry name" value="ABC TRANSPORTER ATP-BINDING PROTEIN"/>
    <property type="match status" value="1"/>
</dbReference>
<keyword evidence="4 7" id="KW-0067">ATP-binding</keyword>
<name>A0A7K0J8Z1_9ACTN</name>
<sequence length="293" mass="31870">MIPAIRIERLQKRYGEKLVLDIPHLEICSGRVVGLLGENGAGKSTLIDLLGGVSEPSQGCVDTADARVGWCSQRLVIDWFVSGWMNVWLGACLAGLKGDRANLITDQAIAQVGLGDANLKATPEVLSGGQQQRLMIARTFAMQPDIYLLDEPTVGLDVQNLERFADHVRDVRQSGATVVISSHEFEAVEDLIDDVIFLADGVVKFFGSKPDFVERFVTKETIRVVLDRAVSPDDLGKVEGFSVEVQGCSIILDVPRGTDFKTVLGVLPSGVDVVEYSRQAVGLRQAVKWAAQH</sequence>
<dbReference type="RefSeq" id="WP_154564191.1">
    <property type="nucleotide sequence ID" value="NZ_VUMG01000003.1"/>
</dbReference>
<dbReference type="Proteomes" id="UP000466104">
    <property type="component" value="Unassembled WGS sequence"/>
</dbReference>
<dbReference type="PROSITE" id="PS00211">
    <property type="entry name" value="ABC_TRANSPORTER_1"/>
    <property type="match status" value="1"/>
</dbReference>
<dbReference type="GO" id="GO:0046677">
    <property type="term" value="P:response to antibiotic"/>
    <property type="evidence" value="ECO:0007669"/>
    <property type="project" value="UniProtKB-KW"/>
</dbReference>
<dbReference type="Pfam" id="PF00005">
    <property type="entry name" value="ABC_tran"/>
    <property type="match status" value="1"/>
</dbReference>
<comment type="caution">
    <text evidence="7">The sequence shown here is derived from an EMBL/GenBank/DDBJ whole genome shotgun (WGS) entry which is preliminary data.</text>
</comment>
<dbReference type="InterPro" id="IPR017871">
    <property type="entry name" value="ABC_transporter-like_CS"/>
</dbReference>
<accession>A0A7K0J8Z1</accession>
<dbReference type="InterPro" id="IPR027417">
    <property type="entry name" value="P-loop_NTPase"/>
</dbReference>
<protein>
    <submittedName>
        <fullName evidence="7">ABC transporter ATP-binding protein</fullName>
    </submittedName>
</protein>
<dbReference type="AlphaFoldDB" id="A0A7K0J8Z1"/>
<evidence type="ECO:0000256" key="1">
    <source>
        <dbReference type="ARBA" id="ARBA00004202"/>
    </source>
</evidence>
<feature type="domain" description="ABC transporter" evidence="6">
    <location>
        <begin position="5"/>
        <end position="225"/>
    </location>
</feature>
<dbReference type="Gene3D" id="3.40.50.300">
    <property type="entry name" value="P-loop containing nucleotide triphosphate hydrolases"/>
    <property type="match status" value="1"/>
</dbReference>
<comment type="subcellular location">
    <subcellularLocation>
        <location evidence="1">Cell membrane</location>
        <topology evidence="1">Peripheral membrane protein</topology>
    </subcellularLocation>
</comment>
<reference evidence="7 8" key="1">
    <citation type="submission" date="2019-08" db="EMBL/GenBank/DDBJ databases">
        <title>In-depth cultivation of the pig gut microbiome towards novel bacterial diversity and tailored functional studies.</title>
        <authorList>
            <person name="Wylensek D."/>
            <person name="Hitch T.C.A."/>
            <person name="Clavel T."/>
        </authorList>
    </citation>
    <scope>NUCLEOTIDE SEQUENCE [LARGE SCALE GENOMIC DNA]</scope>
    <source>
        <strain evidence="7 8">WCA-380-WT-3A</strain>
    </source>
</reference>
<dbReference type="InterPro" id="IPR003439">
    <property type="entry name" value="ABC_transporter-like_ATP-bd"/>
</dbReference>